<evidence type="ECO:0000256" key="1">
    <source>
        <dbReference type="ARBA" id="ARBA00009624"/>
    </source>
</evidence>
<dbReference type="InterPro" id="IPR023614">
    <property type="entry name" value="Porin_dom_sf"/>
</dbReference>
<proteinExistence type="inferred from homology"/>
<accession>A0A7S0ID32</accession>
<reference evidence="3" key="1">
    <citation type="submission" date="2021-01" db="EMBL/GenBank/DDBJ databases">
        <authorList>
            <person name="Corre E."/>
            <person name="Pelletier E."/>
            <person name="Niang G."/>
            <person name="Scheremetjew M."/>
            <person name="Finn R."/>
            <person name="Kale V."/>
            <person name="Holt S."/>
            <person name="Cochrane G."/>
            <person name="Meng A."/>
            <person name="Brown T."/>
            <person name="Cohen L."/>
        </authorList>
    </citation>
    <scope>NUCLEOTIDE SEQUENCE</scope>
    <source>
        <strain evidence="3">CCMP1723</strain>
    </source>
</reference>
<dbReference type="EMBL" id="HBEQ01006973">
    <property type="protein sequence ID" value="CAD8518102.1"/>
    <property type="molecule type" value="Transcribed_RNA"/>
</dbReference>
<organism evidence="3">
    <name type="scientific">Micromonas pusilla</name>
    <name type="common">Picoplanktonic green alga</name>
    <name type="synonym">Chromulina pusilla</name>
    <dbReference type="NCBI Taxonomy" id="38833"/>
    <lineage>
        <taxon>Eukaryota</taxon>
        <taxon>Viridiplantae</taxon>
        <taxon>Chlorophyta</taxon>
        <taxon>Mamiellophyceae</taxon>
        <taxon>Mamiellales</taxon>
        <taxon>Mamiellaceae</taxon>
        <taxon>Micromonas</taxon>
    </lineage>
</organism>
<dbReference type="InterPro" id="IPR001925">
    <property type="entry name" value="Porin_Euk"/>
</dbReference>
<protein>
    <submittedName>
        <fullName evidence="3">Uncharacterized protein</fullName>
    </submittedName>
</protein>
<dbReference type="AlphaFoldDB" id="A0A7S0ID32"/>
<sequence>MAVPGGVSDGRGTSTSALRLGAGQRPDSFDATGFKTMAKYFGDIGKAVKDVLTGGLSYDHKFSVSGKPIKDELTIKAEAVSKGNDVSGDGTATYVVDRDLSAELKVTDKGVAKVSVTKSGLVDGLKTVASANPSDVAKSLKLANTLLSGDLGVKTDVSNCLGGNPKVEASACLNLGDAQVGAEAAVDASKGVVSYALAAQLAADDLTLSAVVADELSTIKAGAALKVDKDTTAAAEVVYKLDGGDLKLAGGLATKLESGQSVRAVVCSAGHISGSLKTSVGAGSDLTACLQVHKDMKYKYGLQFAMKT</sequence>
<dbReference type="PANTHER" id="PTHR11743:SF70">
    <property type="entry name" value="GH26960P-RELATED"/>
    <property type="match status" value="1"/>
</dbReference>
<dbReference type="GO" id="GO:0008308">
    <property type="term" value="F:voltage-gated monoatomic anion channel activity"/>
    <property type="evidence" value="ECO:0007669"/>
    <property type="project" value="InterPro"/>
</dbReference>
<dbReference type="PANTHER" id="PTHR11743">
    <property type="entry name" value="VOLTAGE-DEPENDENT ANION-SELECTIVE CHANNEL"/>
    <property type="match status" value="1"/>
</dbReference>
<dbReference type="GO" id="GO:0005741">
    <property type="term" value="C:mitochondrial outer membrane"/>
    <property type="evidence" value="ECO:0007669"/>
    <property type="project" value="InterPro"/>
</dbReference>
<dbReference type="Gene3D" id="2.40.160.10">
    <property type="entry name" value="Porin"/>
    <property type="match status" value="1"/>
</dbReference>
<name>A0A7S0ID32_MICPS</name>
<dbReference type="Pfam" id="PF01459">
    <property type="entry name" value="Porin_3"/>
    <property type="match status" value="1"/>
</dbReference>
<comment type="similarity">
    <text evidence="1">Belongs to the eukaryotic mitochondrial porin (TC 1.B.8.1) family.</text>
</comment>
<evidence type="ECO:0000313" key="3">
    <source>
        <dbReference type="EMBL" id="CAD8518102.1"/>
    </source>
</evidence>
<evidence type="ECO:0000256" key="2">
    <source>
        <dbReference type="SAM" id="MobiDB-lite"/>
    </source>
</evidence>
<dbReference type="InterPro" id="IPR027246">
    <property type="entry name" value="Porin_Euk/Tom40"/>
</dbReference>
<feature type="region of interest" description="Disordered" evidence="2">
    <location>
        <begin position="1"/>
        <end position="22"/>
    </location>
</feature>
<gene>
    <name evidence="3" type="ORF">MCOM1403_LOCUS5528</name>
</gene>